<protein>
    <submittedName>
        <fullName evidence="6">NUDIX domain-containing protein</fullName>
    </submittedName>
</protein>
<dbReference type="SUPFAM" id="SSF55811">
    <property type="entry name" value="Nudix"/>
    <property type="match status" value="1"/>
</dbReference>
<evidence type="ECO:0000256" key="3">
    <source>
        <dbReference type="ARBA" id="ARBA00022842"/>
    </source>
</evidence>
<dbReference type="InterPro" id="IPR020476">
    <property type="entry name" value="Nudix_hydrolase"/>
</dbReference>
<comment type="similarity">
    <text evidence="4">Belongs to the Nudix hydrolase family.</text>
</comment>
<comment type="cofactor">
    <cofactor evidence="1">
        <name>Mg(2+)</name>
        <dbReference type="ChEBI" id="CHEBI:18420"/>
    </cofactor>
</comment>
<dbReference type="InterPro" id="IPR020084">
    <property type="entry name" value="NUDIX_hydrolase_CS"/>
</dbReference>
<gene>
    <name evidence="6" type="ORF">LHA26_02385</name>
</gene>
<evidence type="ECO:0000256" key="4">
    <source>
        <dbReference type="RuleBase" id="RU003476"/>
    </source>
</evidence>
<sequence length="144" mass="16369">MSARQARPAARILLTDAAGRVLLFRFTPEDRPPFWCTPGGALDPGETYAEAARRELREETGLDCPCGPELFRREVEFVTLEGVPVHADERYFRVRCDTLAIDTSGHTALERRVMGTWRWFDPAELETFPEPIFPTDLAAMLDRD</sequence>
<dbReference type="Pfam" id="PF00293">
    <property type="entry name" value="NUDIX"/>
    <property type="match status" value="1"/>
</dbReference>
<dbReference type="PROSITE" id="PS51462">
    <property type="entry name" value="NUDIX"/>
    <property type="match status" value="1"/>
</dbReference>
<reference evidence="6" key="1">
    <citation type="journal article" date="2022" name="Toxins">
        <title>Genomic Analysis of Sphingopyxis sp. USTB-05 for Biodegrading Cyanobacterial Hepatotoxins.</title>
        <authorList>
            <person name="Liu C."/>
            <person name="Xu Q."/>
            <person name="Zhao Z."/>
            <person name="Zhang H."/>
            <person name="Liu X."/>
            <person name="Yin C."/>
            <person name="Liu Y."/>
            <person name="Yan H."/>
        </authorList>
    </citation>
    <scope>NUCLEOTIDE SEQUENCE</scope>
    <source>
        <strain evidence="6">NBD5</strain>
    </source>
</reference>
<dbReference type="CDD" id="cd04685">
    <property type="entry name" value="NUDIX_Hydrolase"/>
    <property type="match status" value="1"/>
</dbReference>
<organism evidence="6 7">
    <name type="scientific">Sphingomonas morindae</name>
    <dbReference type="NCBI Taxonomy" id="1541170"/>
    <lineage>
        <taxon>Bacteria</taxon>
        <taxon>Pseudomonadati</taxon>
        <taxon>Pseudomonadota</taxon>
        <taxon>Alphaproteobacteria</taxon>
        <taxon>Sphingomonadales</taxon>
        <taxon>Sphingomonadaceae</taxon>
        <taxon>Sphingomonas</taxon>
    </lineage>
</organism>
<dbReference type="Gene3D" id="3.90.79.10">
    <property type="entry name" value="Nucleoside Triphosphate Pyrophosphohydrolase"/>
    <property type="match status" value="1"/>
</dbReference>
<proteinExistence type="inferred from homology"/>
<evidence type="ECO:0000313" key="7">
    <source>
        <dbReference type="Proteomes" id="UP001056937"/>
    </source>
</evidence>
<evidence type="ECO:0000256" key="2">
    <source>
        <dbReference type="ARBA" id="ARBA00022801"/>
    </source>
</evidence>
<dbReference type="PRINTS" id="PR00502">
    <property type="entry name" value="NUDIXFAMILY"/>
</dbReference>
<accession>A0ABY4X8S8</accession>
<keyword evidence="2 4" id="KW-0378">Hydrolase</keyword>
<name>A0ABY4X8S8_9SPHN</name>
<dbReference type="InterPro" id="IPR000086">
    <property type="entry name" value="NUDIX_hydrolase_dom"/>
</dbReference>
<dbReference type="PANTHER" id="PTHR43046:SF12">
    <property type="entry name" value="GDP-MANNOSE MANNOSYL HYDROLASE"/>
    <property type="match status" value="1"/>
</dbReference>
<keyword evidence="7" id="KW-1185">Reference proteome</keyword>
<dbReference type="EMBL" id="CP084930">
    <property type="protein sequence ID" value="USI73351.1"/>
    <property type="molecule type" value="Genomic_DNA"/>
</dbReference>
<evidence type="ECO:0000259" key="5">
    <source>
        <dbReference type="PROSITE" id="PS51462"/>
    </source>
</evidence>
<dbReference type="Proteomes" id="UP001056937">
    <property type="component" value="Chromosome 1"/>
</dbReference>
<dbReference type="InterPro" id="IPR015797">
    <property type="entry name" value="NUDIX_hydrolase-like_dom_sf"/>
</dbReference>
<keyword evidence="3" id="KW-0460">Magnesium</keyword>
<feature type="domain" description="Nudix hydrolase" evidence="5">
    <location>
        <begin position="5"/>
        <end position="144"/>
    </location>
</feature>
<evidence type="ECO:0000313" key="6">
    <source>
        <dbReference type="EMBL" id="USI73351.1"/>
    </source>
</evidence>
<dbReference type="RefSeq" id="WP_252167162.1">
    <property type="nucleotide sequence ID" value="NZ_CP084930.1"/>
</dbReference>
<dbReference type="PROSITE" id="PS00893">
    <property type="entry name" value="NUDIX_BOX"/>
    <property type="match status" value="1"/>
</dbReference>
<evidence type="ECO:0000256" key="1">
    <source>
        <dbReference type="ARBA" id="ARBA00001946"/>
    </source>
</evidence>
<dbReference type="PANTHER" id="PTHR43046">
    <property type="entry name" value="GDP-MANNOSE MANNOSYL HYDROLASE"/>
    <property type="match status" value="1"/>
</dbReference>